<proteinExistence type="predicted"/>
<dbReference type="STRING" id="996801.BW723_06205"/>
<dbReference type="EMBL" id="LSFL01000034">
    <property type="protein sequence ID" value="OBY64657.1"/>
    <property type="molecule type" value="Genomic_DNA"/>
</dbReference>
<keyword evidence="1" id="KW-0732">Signal</keyword>
<name>A0A1B8TYC9_9FLAO</name>
<reference evidence="3" key="1">
    <citation type="submission" date="2016-02" db="EMBL/GenBank/DDBJ databases">
        <title>Paenibacillus sp. LPB0068, isolated from Crassostrea gigas.</title>
        <authorList>
            <person name="Shin S.-K."/>
            <person name="Yi H."/>
        </authorList>
    </citation>
    <scope>NUCLEOTIDE SEQUENCE [LARGE SCALE GENOMIC DNA]</scope>
    <source>
        <strain evidence="3">KCTC 23969</strain>
    </source>
</reference>
<sequence length="177" mass="18970">MKNLKFILLLFLSVSVLSCSDDEDAPQFLLSNANIAGTYEIGSLTGEQKETATSSQGAEVDLATSSIVGANFQVDLILTADGTFDAEGLYREIVTSTPNGGATTQTEELLSVDTEGTYQINTLNNTISFNPTTGDFLAGTFNIEAFTQTFVSIMQESETAEGSNTIYKTLNIGFTRE</sequence>
<dbReference type="AlphaFoldDB" id="A0A1B8TYC9"/>
<evidence type="ECO:0000313" key="2">
    <source>
        <dbReference type="EMBL" id="OBY64657.1"/>
    </source>
</evidence>
<dbReference type="RefSeq" id="WP_068360723.1">
    <property type="nucleotide sequence ID" value="NZ_CP019337.1"/>
</dbReference>
<evidence type="ECO:0000313" key="3">
    <source>
        <dbReference type="Proteomes" id="UP000092612"/>
    </source>
</evidence>
<dbReference type="OrthoDB" id="1445355at2"/>
<organism evidence="2 3">
    <name type="scientific">Polaribacter reichenbachii</name>
    <dbReference type="NCBI Taxonomy" id="996801"/>
    <lineage>
        <taxon>Bacteria</taxon>
        <taxon>Pseudomonadati</taxon>
        <taxon>Bacteroidota</taxon>
        <taxon>Flavobacteriia</taxon>
        <taxon>Flavobacteriales</taxon>
        <taxon>Flavobacteriaceae</taxon>
    </lineage>
</organism>
<accession>A0A1B8TYC9</accession>
<gene>
    <name evidence="2" type="ORF">LPB301_09515</name>
</gene>
<comment type="caution">
    <text evidence="2">The sequence shown here is derived from an EMBL/GenBank/DDBJ whole genome shotgun (WGS) entry which is preliminary data.</text>
</comment>
<dbReference type="Proteomes" id="UP000092612">
    <property type="component" value="Unassembled WGS sequence"/>
</dbReference>
<dbReference type="PROSITE" id="PS51257">
    <property type="entry name" value="PROKAR_LIPOPROTEIN"/>
    <property type="match status" value="1"/>
</dbReference>
<protein>
    <recommendedName>
        <fullName evidence="4">Lipocalin-like domain-containing protein</fullName>
    </recommendedName>
</protein>
<dbReference type="KEGG" id="prn:BW723_06205"/>
<feature type="signal peptide" evidence="1">
    <location>
        <begin position="1"/>
        <end position="18"/>
    </location>
</feature>
<feature type="chain" id="PRO_5008615756" description="Lipocalin-like domain-containing protein" evidence="1">
    <location>
        <begin position="19"/>
        <end position="177"/>
    </location>
</feature>
<keyword evidence="3" id="KW-1185">Reference proteome</keyword>
<evidence type="ECO:0008006" key="4">
    <source>
        <dbReference type="Google" id="ProtNLM"/>
    </source>
</evidence>
<evidence type="ECO:0000256" key="1">
    <source>
        <dbReference type="SAM" id="SignalP"/>
    </source>
</evidence>